<evidence type="ECO:0000256" key="1">
    <source>
        <dbReference type="SAM" id="SignalP"/>
    </source>
</evidence>
<dbReference type="EMBL" id="MVHV01000021">
    <property type="protein sequence ID" value="ORA79652.1"/>
    <property type="molecule type" value="Genomic_DNA"/>
</dbReference>
<evidence type="ECO:0000313" key="2">
    <source>
        <dbReference type="EMBL" id="ORA79652.1"/>
    </source>
</evidence>
<accession>A0ABX3SN38</accession>
<dbReference type="Proteomes" id="UP000243140">
    <property type="component" value="Unassembled WGS sequence"/>
</dbReference>
<keyword evidence="3" id="KW-1185">Reference proteome</keyword>
<dbReference type="RefSeq" id="WP_071513325.1">
    <property type="nucleotide sequence ID" value="NZ_CP060015.1"/>
</dbReference>
<protein>
    <submittedName>
        <fullName evidence="2">Uncharacterized protein</fullName>
    </submittedName>
</protein>
<feature type="chain" id="PRO_5045736493" evidence="1">
    <location>
        <begin position="26"/>
        <end position="70"/>
    </location>
</feature>
<sequence length="70" mass="6841">MITKALFSAAVALGAAVGIATQAGADPSAFGVLSCSCESGTTASEDGPAVADQINEGIQNGLFDLRGIPD</sequence>
<feature type="signal peptide" evidence="1">
    <location>
        <begin position="1"/>
        <end position="25"/>
    </location>
</feature>
<comment type="caution">
    <text evidence="2">The sequence shown here is derived from an EMBL/GenBank/DDBJ whole genome shotgun (WGS) entry which is preliminary data.</text>
</comment>
<proteinExistence type="predicted"/>
<keyword evidence="1" id="KW-0732">Signal</keyword>
<reference evidence="2 3" key="1">
    <citation type="submission" date="2017-02" db="EMBL/GenBank/DDBJ databases">
        <title>The new phylogeny of genus Mycobacterium.</title>
        <authorList>
            <person name="Tortoli E."/>
            <person name="Trovato A."/>
            <person name="Cirillo D.M."/>
        </authorList>
    </citation>
    <scope>NUCLEOTIDE SEQUENCE [LARGE SCALE GENOMIC DNA]</scope>
    <source>
        <strain evidence="2 3">IP1130001</strain>
    </source>
</reference>
<organism evidence="2 3">
    <name type="scientific">Mycobacterium malmoense</name>
    <dbReference type="NCBI Taxonomy" id="1780"/>
    <lineage>
        <taxon>Bacteria</taxon>
        <taxon>Bacillati</taxon>
        <taxon>Actinomycetota</taxon>
        <taxon>Actinomycetes</taxon>
        <taxon>Mycobacteriales</taxon>
        <taxon>Mycobacteriaceae</taxon>
        <taxon>Mycobacterium</taxon>
    </lineage>
</organism>
<gene>
    <name evidence="2" type="ORF">BST29_18590</name>
</gene>
<evidence type="ECO:0000313" key="3">
    <source>
        <dbReference type="Proteomes" id="UP000243140"/>
    </source>
</evidence>
<name>A0ABX3SN38_MYCMA</name>